<organism evidence="1 2">
    <name type="scientific">Campylobacter gracilis RM3268</name>
    <dbReference type="NCBI Taxonomy" id="553220"/>
    <lineage>
        <taxon>Bacteria</taxon>
        <taxon>Pseudomonadati</taxon>
        <taxon>Campylobacterota</taxon>
        <taxon>Epsilonproteobacteria</taxon>
        <taxon>Campylobacterales</taxon>
        <taxon>Campylobacteraceae</taxon>
        <taxon>Campylobacter</taxon>
    </lineage>
</organism>
<accession>C8PKH8</accession>
<sequence>MFLKRQIRKADLAGILKFSQSLKSYPSKMRQKVLNLS</sequence>
<protein>
    <submittedName>
        <fullName evidence="1">Uncharacterized protein</fullName>
    </submittedName>
</protein>
<reference evidence="1 2" key="1">
    <citation type="submission" date="2009-07" db="EMBL/GenBank/DDBJ databases">
        <authorList>
            <person name="Madupu R."/>
            <person name="Sebastian Y."/>
            <person name="Durkin A.S."/>
            <person name="Torralba M."/>
            <person name="Methe B."/>
            <person name="Sutton G.G."/>
            <person name="Strausberg R.L."/>
            <person name="Nelson K.E."/>
        </authorList>
    </citation>
    <scope>NUCLEOTIDE SEQUENCE [LARGE SCALE GENOMIC DNA]</scope>
    <source>
        <strain evidence="1 2">RM3268</strain>
    </source>
</reference>
<dbReference type="AlphaFoldDB" id="C8PKH8"/>
<comment type="caution">
    <text evidence="1">The sequence shown here is derived from an EMBL/GenBank/DDBJ whole genome shotgun (WGS) entry which is preliminary data.</text>
</comment>
<dbReference type="Proteomes" id="UP000005709">
    <property type="component" value="Unassembled WGS sequence"/>
</dbReference>
<gene>
    <name evidence="1" type="ORF">CAMGR0001_0200</name>
</gene>
<name>C8PKH8_9BACT</name>
<evidence type="ECO:0000313" key="2">
    <source>
        <dbReference type="Proteomes" id="UP000005709"/>
    </source>
</evidence>
<keyword evidence="2" id="KW-1185">Reference proteome</keyword>
<dbReference type="EMBL" id="ACYG01000030">
    <property type="protein sequence ID" value="EEV16587.1"/>
    <property type="molecule type" value="Genomic_DNA"/>
</dbReference>
<proteinExistence type="predicted"/>
<evidence type="ECO:0000313" key="1">
    <source>
        <dbReference type="EMBL" id="EEV16587.1"/>
    </source>
</evidence>